<protein>
    <submittedName>
        <fullName evidence="3">Uncharacterized protein</fullName>
    </submittedName>
</protein>
<keyword evidence="2" id="KW-0732">Signal</keyword>
<feature type="signal peptide" evidence="2">
    <location>
        <begin position="1"/>
        <end position="22"/>
    </location>
</feature>
<sequence length="950" mass="107302">MRGTSKAILALLFLTTSLLFSAEDIQQGLECKETMQPYAKDTKDNPWVCPNIGLDEDRDEKEAELYAELTDIDFATGQYACTYRYKNGGAISNICNYTSKNYILKLNAVKETIYGDRLSKTNVNQWAGKVENFEKINFENDFNLYKNKFTEADNLVSKEVITLLEEKTNEAIESFKEVSLDGNSTKIDTYLKNIEDTSYNYLVKPYVSLTNNADSTSVKNGNMSLFLAGLVTLDPDVVEGYDRATGKLKISGEWRKNASSANKIHDKELDTIDQSVNWVASAFKSIFTEITFDDAQKDAKKYDTLKVSSWMELFELKLWGYYYNLQRRFDIGYDILSMTIFWTMAIWFSLMMGARGGVAYLMNREVATQKTEQGVLKTIGVLLTVGIFFISLPSSTVTQGVAATTESQDIKDEMRKNRTLAKFFIRYSASQGAKLGTTMSDLGLEPYLSFVAKKQYIISRDQISEGFKSSLMEIPYFYNTLPILAACRDFYKANDMRLLNENTQSNFTRDMEIVETSPFFVKQKISGLSFSLCKKSYMLHATLPHNTAFKIMEAEERMKNSDELMAKAVTVLASSQILLQEKLGWINTFSVPISYFLMKHGDMFLSKGVDYATISEKTEEFVRSVGVKGSEALSLEDSSSMAVRTRTAYGKISDTTQELAGTLTGTISGYYLYNMLPFFSDIHKGIFEYMTKTYKDLLKVHYEEKKDSKGLTSLFKSMKNYIKLIPNVAAIYAKISSTPLIERSFLWNALIQVVSLAAAIQIWKMSFATLFLSSIAMLILLKTTLYFKDLLLHVVISPFIVIWAFSTGSQGSQGESKILGFLRDTLVLMFYPTLIVFSVYIFIFVYELFTMLYSFLMSNLVATQKATISLMTVANSSTDTFSSYFQLTLLHDLSGILVEIFGLILALLIILKLPDFILQKMGLADNNALLISKSTEQIAQKGDKHGNPFA</sequence>
<accession>A0A6S6STY9</accession>
<feature type="transmembrane region" description="Helical" evidence="1">
    <location>
        <begin position="826"/>
        <end position="845"/>
    </location>
</feature>
<feature type="transmembrane region" description="Helical" evidence="1">
    <location>
        <begin position="893"/>
        <end position="911"/>
    </location>
</feature>
<keyword evidence="1" id="KW-0812">Transmembrane</keyword>
<feature type="transmembrane region" description="Helical" evidence="1">
    <location>
        <begin position="790"/>
        <end position="806"/>
    </location>
</feature>
<name>A0A6S6STY9_9BACT</name>
<gene>
    <name evidence="3" type="ORF">HELGO_WM3374</name>
</gene>
<keyword evidence="1" id="KW-0472">Membrane</keyword>
<feature type="transmembrane region" description="Helical" evidence="1">
    <location>
        <begin position="374"/>
        <end position="392"/>
    </location>
</feature>
<feature type="transmembrane region" description="Helical" evidence="1">
    <location>
        <begin position="852"/>
        <end position="873"/>
    </location>
</feature>
<keyword evidence="1" id="KW-1133">Transmembrane helix</keyword>
<dbReference type="EMBL" id="CACVAS010000047">
    <property type="protein sequence ID" value="CAA6808105.1"/>
    <property type="molecule type" value="Genomic_DNA"/>
</dbReference>
<reference evidence="3" key="1">
    <citation type="submission" date="2020-01" db="EMBL/GenBank/DDBJ databases">
        <authorList>
            <person name="Meier V. D."/>
            <person name="Meier V D."/>
        </authorList>
    </citation>
    <scope>NUCLEOTIDE SEQUENCE</scope>
    <source>
        <strain evidence="3">HLG_WM_MAG_01</strain>
    </source>
</reference>
<feature type="transmembrane region" description="Helical" evidence="1">
    <location>
        <begin position="340"/>
        <end position="362"/>
    </location>
</feature>
<feature type="chain" id="PRO_5027844239" evidence="2">
    <location>
        <begin position="23"/>
        <end position="950"/>
    </location>
</feature>
<dbReference type="AlphaFoldDB" id="A0A6S6STY9"/>
<proteinExistence type="predicted"/>
<evidence type="ECO:0000313" key="3">
    <source>
        <dbReference type="EMBL" id="CAA6808105.1"/>
    </source>
</evidence>
<organism evidence="3">
    <name type="scientific">uncultured Sulfurovum sp</name>
    <dbReference type="NCBI Taxonomy" id="269237"/>
    <lineage>
        <taxon>Bacteria</taxon>
        <taxon>Pseudomonadati</taxon>
        <taxon>Campylobacterota</taxon>
        <taxon>Epsilonproteobacteria</taxon>
        <taxon>Campylobacterales</taxon>
        <taxon>Sulfurovaceae</taxon>
        <taxon>Sulfurovum</taxon>
        <taxon>environmental samples</taxon>
    </lineage>
</organism>
<feature type="transmembrane region" description="Helical" evidence="1">
    <location>
        <begin position="762"/>
        <end position="781"/>
    </location>
</feature>
<evidence type="ECO:0000256" key="2">
    <source>
        <dbReference type="SAM" id="SignalP"/>
    </source>
</evidence>
<evidence type="ECO:0000256" key="1">
    <source>
        <dbReference type="SAM" id="Phobius"/>
    </source>
</evidence>